<dbReference type="AlphaFoldDB" id="A0A4D7ANU4"/>
<evidence type="ECO:0000313" key="1">
    <source>
        <dbReference type="EMBL" id="QCI59278.1"/>
    </source>
</evidence>
<dbReference type="GeneID" id="89523065"/>
<dbReference type="PANTHER" id="PTHR11803:SF39">
    <property type="entry name" value="2-IMINOBUTANOATE_2-IMINOPROPANOATE DEAMINASE"/>
    <property type="match status" value="1"/>
</dbReference>
<dbReference type="GO" id="GO:0019239">
    <property type="term" value="F:deaminase activity"/>
    <property type="evidence" value="ECO:0007669"/>
    <property type="project" value="TreeGrafter"/>
</dbReference>
<organism evidence="1 2">
    <name type="scientific">Dysosmobacter welbionis</name>
    <dbReference type="NCBI Taxonomy" id="2093857"/>
    <lineage>
        <taxon>Bacteria</taxon>
        <taxon>Bacillati</taxon>
        <taxon>Bacillota</taxon>
        <taxon>Clostridia</taxon>
        <taxon>Eubacteriales</taxon>
        <taxon>Oscillospiraceae</taxon>
        <taxon>Dysosmobacter</taxon>
    </lineage>
</organism>
<dbReference type="EMBL" id="CP034413">
    <property type="protein sequence ID" value="QCI59278.1"/>
    <property type="molecule type" value="Genomic_DNA"/>
</dbReference>
<dbReference type="InterPro" id="IPR035959">
    <property type="entry name" value="RutC-like_sf"/>
</dbReference>
<evidence type="ECO:0000313" key="2">
    <source>
        <dbReference type="Proteomes" id="UP000298642"/>
    </source>
</evidence>
<dbReference type="CDD" id="cd00448">
    <property type="entry name" value="YjgF_YER057c_UK114_family"/>
    <property type="match status" value="1"/>
</dbReference>
<name>A0A4D7ANU4_9FIRM</name>
<proteinExistence type="predicted"/>
<keyword evidence="2" id="KW-1185">Reference proteome</keyword>
<dbReference type="GO" id="GO:0005829">
    <property type="term" value="C:cytosol"/>
    <property type="evidence" value="ECO:0007669"/>
    <property type="project" value="TreeGrafter"/>
</dbReference>
<sequence>MEKITKIETVEVAISRNGISQAVRFGNVLFVSGQVGEDIQGNIPKGIEAQVELAIENARRILRAAGSDLDKVLMCRCFLQKQEDFAGMNQVYFKYFGDAKVGPARYTVVAPPVADCYLFEIAMFAVVE</sequence>
<dbReference type="InterPro" id="IPR006175">
    <property type="entry name" value="YjgF/YER057c/UK114"/>
</dbReference>
<accession>A0A4D7ANU4</accession>
<dbReference type="Pfam" id="PF01042">
    <property type="entry name" value="Ribonuc_L-PSP"/>
    <property type="match status" value="1"/>
</dbReference>
<dbReference type="KEGG" id="obj:EIO64_08595"/>
<dbReference type="SUPFAM" id="SSF55298">
    <property type="entry name" value="YjgF-like"/>
    <property type="match status" value="1"/>
</dbReference>
<gene>
    <name evidence="1" type="ORF">EIO64_08595</name>
</gene>
<dbReference type="PANTHER" id="PTHR11803">
    <property type="entry name" value="2-IMINOBUTANOATE/2-IMINOPROPANOATE DEAMINASE RIDA"/>
    <property type="match status" value="1"/>
</dbReference>
<dbReference type="Proteomes" id="UP000298642">
    <property type="component" value="Chromosome"/>
</dbReference>
<protein>
    <submittedName>
        <fullName evidence="1">RidA family protein</fullName>
    </submittedName>
</protein>
<dbReference type="Gene3D" id="3.30.1330.40">
    <property type="entry name" value="RutC-like"/>
    <property type="match status" value="1"/>
</dbReference>
<dbReference type="RefSeq" id="WP_119311727.1">
    <property type="nucleotide sequence ID" value="NZ_CP034413.3"/>
</dbReference>
<reference evidence="2" key="1">
    <citation type="submission" date="2018-12" db="EMBL/GenBank/DDBJ databases">
        <title>Dusodibacter welbiota gen. nov., sp. nov., isolated from human faeces and emended description of the Oscillibacter genus.</title>
        <authorList>
            <person name="Le Roy T."/>
            <person name="Van der Smissen P."/>
            <person name="Delzenne N."/>
            <person name="Muccioli G."/>
            <person name="Collet J.F."/>
            <person name="Cani P.D."/>
        </authorList>
    </citation>
    <scope>NUCLEOTIDE SEQUENCE [LARGE SCALE GENOMIC DNA]</scope>
    <source>
        <strain evidence="2">J115</strain>
    </source>
</reference>